<dbReference type="PROSITE" id="PS00099">
    <property type="entry name" value="THIOLASE_3"/>
    <property type="match status" value="1"/>
</dbReference>
<dbReference type="InterPro" id="IPR020616">
    <property type="entry name" value="Thiolase_N"/>
</dbReference>
<comment type="similarity">
    <text evidence="2 6">Belongs to the thiolase-like superfamily. Thiolase family.</text>
</comment>
<feature type="active site" description="Proton acceptor" evidence="5">
    <location>
        <position position="384"/>
    </location>
</feature>
<dbReference type="InterPro" id="IPR002155">
    <property type="entry name" value="Thiolase"/>
</dbReference>
<dbReference type="Proteomes" id="UP001187531">
    <property type="component" value="Unassembled WGS sequence"/>
</dbReference>
<comment type="pathway">
    <text evidence="1">Lipid metabolism.</text>
</comment>
<feature type="domain" description="Thiolase C-terminal" evidence="8">
    <location>
        <begin position="275"/>
        <end position="396"/>
    </location>
</feature>
<accession>A0AA88L788</accession>
<dbReference type="PIRSF" id="PIRSF000429">
    <property type="entry name" value="Ac-CoA_Ac_transf"/>
    <property type="match status" value="1"/>
</dbReference>
<evidence type="ECO:0000256" key="6">
    <source>
        <dbReference type="RuleBase" id="RU003557"/>
    </source>
</evidence>
<feature type="active site" description="Acyl-thioester intermediate" evidence="5">
    <location>
        <position position="94"/>
    </location>
</feature>
<keyword evidence="3 6" id="KW-0808">Transferase</keyword>
<evidence type="ECO:0000256" key="1">
    <source>
        <dbReference type="ARBA" id="ARBA00005189"/>
    </source>
</evidence>
<dbReference type="InterPro" id="IPR020615">
    <property type="entry name" value="Thiolase_acyl_enz_int_AS"/>
</dbReference>
<evidence type="ECO:0000256" key="2">
    <source>
        <dbReference type="ARBA" id="ARBA00010982"/>
    </source>
</evidence>
<comment type="caution">
    <text evidence="9">The sequence shown here is derived from an EMBL/GenBank/DDBJ whole genome shotgun (WGS) entry which is preliminary data.</text>
</comment>
<feature type="domain" description="Thiolase N-terminal" evidence="7">
    <location>
        <begin position="8"/>
        <end position="268"/>
    </location>
</feature>
<evidence type="ECO:0008006" key="11">
    <source>
        <dbReference type="Google" id="ProtNLM"/>
    </source>
</evidence>
<dbReference type="Pfam" id="PF02803">
    <property type="entry name" value="Thiolase_C"/>
    <property type="match status" value="1"/>
</dbReference>
<keyword evidence="10" id="KW-1185">Reference proteome</keyword>
<dbReference type="PROSITE" id="PS00737">
    <property type="entry name" value="THIOLASE_2"/>
    <property type="match status" value="1"/>
</dbReference>
<dbReference type="EMBL" id="JAVRJZ010000016">
    <property type="protein sequence ID" value="KAK2710641.1"/>
    <property type="molecule type" value="Genomic_DNA"/>
</dbReference>
<name>A0AA88L788_ARTSF</name>
<evidence type="ECO:0000256" key="3">
    <source>
        <dbReference type="ARBA" id="ARBA00022679"/>
    </source>
</evidence>
<dbReference type="NCBIfam" id="TIGR01930">
    <property type="entry name" value="AcCoA-C-Actrans"/>
    <property type="match status" value="1"/>
</dbReference>
<dbReference type="InterPro" id="IPR020613">
    <property type="entry name" value="Thiolase_CS"/>
</dbReference>
<protein>
    <recommendedName>
        <fullName evidence="11">3-ketoacyl-CoA thiolase, mitochondrial</fullName>
    </recommendedName>
</protein>
<dbReference type="InterPro" id="IPR020610">
    <property type="entry name" value="Thiolase_AS"/>
</dbReference>
<dbReference type="Gene3D" id="3.40.47.10">
    <property type="match status" value="2"/>
</dbReference>
<dbReference type="FunFam" id="3.40.47.10:FF:000010">
    <property type="entry name" value="Acetyl-CoA acetyltransferase (Thiolase)"/>
    <property type="match status" value="1"/>
</dbReference>
<dbReference type="EMBL" id="JAVRJZ010000016">
    <property type="protein sequence ID" value="KAK2710640.1"/>
    <property type="molecule type" value="Genomic_DNA"/>
</dbReference>
<evidence type="ECO:0000259" key="8">
    <source>
        <dbReference type="Pfam" id="PF02803"/>
    </source>
</evidence>
<dbReference type="GO" id="GO:0005739">
    <property type="term" value="C:mitochondrion"/>
    <property type="evidence" value="ECO:0007669"/>
    <property type="project" value="TreeGrafter"/>
</dbReference>
<dbReference type="InterPro" id="IPR020617">
    <property type="entry name" value="Thiolase_C"/>
</dbReference>
<proteinExistence type="inferred from homology"/>
<dbReference type="GO" id="GO:0006635">
    <property type="term" value="P:fatty acid beta-oxidation"/>
    <property type="evidence" value="ECO:0007669"/>
    <property type="project" value="TreeGrafter"/>
</dbReference>
<dbReference type="InterPro" id="IPR016039">
    <property type="entry name" value="Thiolase-like"/>
</dbReference>
<evidence type="ECO:0000256" key="4">
    <source>
        <dbReference type="ARBA" id="ARBA00023315"/>
    </source>
</evidence>
<organism evidence="9 10">
    <name type="scientific">Artemia franciscana</name>
    <name type="common">Brine shrimp</name>
    <name type="synonym">Artemia sanfranciscana</name>
    <dbReference type="NCBI Taxonomy" id="6661"/>
    <lineage>
        <taxon>Eukaryota</taxon>
        <taxon>Metazoa</taxon>
        <taxon>Ecdysozoa</taxon>
        <taxon>Arthropoda</taxon>
        <taxon>Crustacea</taxon>
        <taxon>Branchiopoda</taxon>
        <taxon>Anostraca</taxon>
        <taxon>Artemiidae</taxon>
        <taxon>Artemia</taxon>
    </lineage>
</organism>
<dbReference type="Pfam" id="PF00108">
    <property type="entry name" value="Thiolase_N"/>
    <property type="match status" value="1"/>
</dbReference>
<evidence type="ECO:0000256" key="5">
    <source>
        <dbReference type="PIRSR" id="PIRSR000429-1"/>
    </source>
</evidence>
<dbReference type="SUPFAM" id="SSF53901">
    <property type="entry name" value="Thiolase-like"/>
    <property type="match status" value="2"/>
</dbReference>
<evidence type="ECO:0000259" key="7">
    <source>
        <dbReference type="Pfam" id="PF00108"/>
    </source>
</evidence>
<evidence type="ECO:0000313" key="10">
    <source>
        <dbReference type="Proteomes" id="UP001187531"/>
    </source>
</evidence>
<gene>
    <name evidence="9" type="ORF">QYM36_011982</name>
</gene>
<dbReference type="PANTHER" id="PTHR18919">
    <property type="entry name" value="ACETYL-COA C-ACYLTRANSFERASE"/>
    <property type="match status" value="1"/>
</dbReference>
<dbReference type="CDD" id="cd00751">
    <property type="entry name" value="thiolase"/>
    <property type="match status" value="1"/>
</dbReference>
<dbReference type="AlphaFoldDB" id="A0AA88L788"/>
<sequence length="399" mass="41876">MASLTKGIFVVGAKRTPFGAFGGKLANKSCVDLQEIAAKAALASANVNPELIDSVVIGNVLAASSPDAPYISRHVQLRCGIPIPVPALTVNRLCGSGFQSVVNGAHDIIMGDSKIVLTGGSDSMSQAPFAIRNMRFGSKLGQKYELEDMMWAALTDLHVKTPMGVTAENLAEKFQITRQETDAFALKSQQNWKKAHDAGRFQDEIAPVALKIKGKEVIFDMDEHPKPQTTPEGLAKLPSVFKTNGTVTAGTASGICDGAGAVIIASEEAVKEHNLKPLARLVGYAIAGVDPNIMGIGPVPAIRKLLKISNLELKDIGLVEINEAFAAQTLACAKDLKLDPEILNTSGGAIALGHPLGASGSRITAHLVHALRQRSTKYGIGSACIGGGQGIALLLESIH</sequence>
<reference evidence="9" key="1">
    <citation type="submission" date="2023-07" db="EMBL/GenBank/DDBJ databases">
        <title>Chromosome-level genome assembly of Artemia franciscana.</title>
        <authorList>
            <person name="Jo E."/>
        </authorList>
    </citation>
    <scope>NUCLEOTIDE SEQUENCE</scope>
    <source>
        <tissue evidence="9">Whole body</tissue>
    </source>
</reference>
<feature type="active site" description="Proton acceptor" evidence="5">
    <location>
        <position position="354"/>
    </location>
</feature>
<dbReference type="GO" id="GO:0003985">
    <property type="term" value="F:acetyl-CoA C-acetyltransferase activity"/>
    <property type="evidence" value="ECO:0007669"/>
    <property type="project" value="TreeGrafter"/>
</dbReference>
<evidence type="ECO:0000313" key="9">
    <source>
        <dbReference type="EMBL" id="KAK2710640.1"/>
    </source>
</evidence>
<keyword evidence="4 6" id="KW-0012">Acyltransferase</keyword>
<dbReference type="PROSITE" id="PS00098">
    <property type="entry name" value="THIOLASE_1"/>
    <property type="match status" value="1"/>
</dbReference>
<dbReference type="PANTHER" id="PTHR18919:SF107">
    <property type="entry name" value="ACETYL-COA ACETYLTRANSFERASE, CYTOSOLIC"/>
    <property type="match status" value="1"/>
</dbReference>